<sequence>MPPKRMRGQNIEKPANAEDRRILQNRLAQRAFRQRKEQRIQELEAEIAALEQQLHQVQPESKELEPIESAAIMTENERLIALEKNVYVNLQNVAKAAFEFFAKFDNDNSQLSVNGSSTASMRRSNIIGVSSSSVDFVSLSRSALKLLPSLSVTPTAAKYITEVCDIRLNLSKCKDEAHTKRLLIAFIRAKSKVYEHCNNAVDRLKAIKIISQILPTSIEDCFSSSSSRDSVSASCFSANSSAAVSPTPLEKNPKASFCSTISEDLSNQQQFECFKKIIPQIDCFKDPEIEILVDNFLTNFQVLNKIKYMMINCV</sequence>
<dbReference type="InterPro" id="IPR046347">
    <property type="entry name" value="bZIP_sf"/>
</dbReference>
<protein>
    <recommendedName>
        <fullName evidence="3">BZIP domain-containing protein</fullName>
    </recommendedName>
</protein>
<dbReference type="Gene3D" id="1.20.5.170">
    <property type="match status" value="1"/>
</dbReference>
<evidence type="ECO:0000256" key="2">
    <source>
        <dbReference type="SAM" id="MobiDB-lite"/>
    </source>
</evidence>
<comment type="caution">
    <text evidence="4">The sequence shown here is derived from an EMBL/GenBank/DDBJ whole genome shotgun (WGS) entry which is preliminary data.</text>
</comment>
<dbReference type="Proteomes" id="UP001211907">
    <property type="component" value="Unassembled WGS sequence"/>
</dbReference>
<evidence type="ECO:0000259" key="3">
    <source>
        <dbReference type="PROSITE" id="PS50217"/>
    </source>
</evidence>
<evidence type="ECO:0000256" key="1">
    <source>
        <dbReference type="SAM" id="Coils"/>
    </source>
</evidence>
<feature type="coiled-coil region" evidence="1">
    <location>
        <begin position="33"/>
        <end position="60"/>
    </location>
</feature>
<evidence type="ECO:0000313" key="5">
    <source>
        <dbReference type="Proteomes" id="UP001211907"/>
    </source>
</evidence>
<gene>
    <name evidence="4" type="ORF">HK100_009878</name>
</gene>
<keyword evidence="5" id="KW-1185">Reference proteome</keyword>
<reference evidence="4" key="1">
    <citation type="submission" date="2020-05" db="EMBL/GenBank/DDBJ databases">
        <title>Phylogenomic resolution of chytrid fungi.</title>
        <authorList>
            <person name="Stajich J.E."/>
            <person name="Amses K."/>
            <person name="Simmons R."/>
            <person name="Seto K."/>
            <person name="Myers J."/>
            <person name="Bonds A."/>
            <person name="Quandt C.A."/>
            <person name="Barry K."/>
            <person name="Liu P."/>
            <person name="Grigoriev I."/>
            <person name="Longcore J.E."/>
            <person name="James T.Y."/>
        </authorList>
    </citation>
    <scope>NUCLEOTIDE SEQUENCE</scope>
    <source>
        <strain evidence="4">JEL0513</strain>
    </source>
</reference>
<dbReference type="GO" id="GO:0003700">
    <property type="term" value="F:DNA-binding transcription factor activity"/>
    <property type="evidence" value="ECO:0007669"/>
    <property type="project" value="InterPro"/>
</dbReference>
<organism evidence="4 5">
    <name type="scientific">Physocladia obscura</name>
    <dbReference type="NCBI Taxonomy" id="109957"/>
    <lineage>
        <taxon>Eukaryota</taxon>
        <taxon>Fungi</taxon>
        <taxon>Fungi incertae sedis</taxon>
        <taxon>Chytridiomycota</taxon>
        <taxon>Chytridiomycota incertae sedis</taxon>
        <taxon>Chytridiomycetes</taxon>
        <taxon>Chytridiales</taxon>
        <taxon>Chytriomycetaceae</taxon>
        <taxon>Physocladia</taxon>
    </lineage>
</organism>
<accession>A0AAD5SMR4</accession>
<dbReference type="SUPFAM" id="SSF57959">
    <property type="entry name" value="Leucine zipper domain"/>
    <property type="match status" value="1"/>
</dbReference>
<feature type="region of interest" description="Disordered" evidence="2">
    <location>
        <begin position="1"/>
        <end position="20"/>
    </location>
</feature>
<proteinExistence type="predicted"/>
<dbReference type="PROSITE" id="PS50217">
    <property type="entry name" value="BZIP"/>
    <property type="match status" value="1"/>
</dbReference>
<dbReference type="AlphaFoldDB" id="A0AAD5SMR4"/>
<dbReference type="PROSITE" id="PS00036">
    <property type="entry name" value="BZIP_BASIC"/>
    <property type="match status" value="1"/>
</dbReference>
<dbReference type="Pfam" id="PF00170">
    <property type="entry name" value="bZIP_1"/>
    <property type="match status" value="1"/>
</dbReference>
<keyword evidence="1" id="KW-0175">Coiled coil</keyword>
<name>A0AAD5SMR4_9FUNG</name>
<dbReference type="CDD" id="cd14688">
    <property type="entry name" value="bZIP_YAP"/>
    <property type="match status" value="1"/>
</dbReference>
<dbReference type="SMART" id="SM00338">
    <property type="entry name" value="BRLZ"/>
    <property type="match status" value="1"/>
</dbReference>
<evidence type="ECO:0000313" key="4">
    <source>
        <dbReference type="EMBL" id="KAJ3081459.1"/>
    </source>
</evidence>
<dbReference type="EMBL" id="JADGJH010005232">
    <property type="protein sequence ID" value="KAJ3081459.1"/>
    <property type="molecule type" value="Genomic_DNA"/>
</dbReference>
<feature type="domain" description="BZIP" evidence="3">
    <location>
        <begin position="20"/>
        <end position="65"/>
    </location>
</feature>
<dbReference type="InterPro" id="IPR004827">
    <property type="entry name" value="bZIP"/>
</dbReference>